<organism evidence="2 3">
    <name type="scientific">Hahella chejuensis (strain KCTC 2396)</name>
    <dbReference type="NCBI Taxonomy" id="349521"/>
    <lineage>
        <taxon>Bacteria</taxon>
        <taxon>Pseudomonadati</taxon>
        <taxon>Pseudomonadota</taxon>
        <taxon>Gammaproteobacteria</taxon>
        <taxon>Oceanospirillales</taxon>
        <taxon>Hahellaceae</taxon>
        <taxon>Hahella</taxon>
    </lineage>
</organism>
<keyword evidence="3" id="KW-1185">Reference proteome</keyword>
<evidence type="ECO:0000313" key="2">
    <source>
        <dbReference type="EMBL" id="ABC32672.1"/>
    </source>
</evidence>
<protein>
    <submittedName>
        <fullName evidence="2">Uncharacterized protein</fullName>
    </submittedName>
</protein>
<evidence type="ECO:0000313" key="3">
    <source>
        <dbReference type="Proteomes" id="UP000000238"/>
    </source>
</evidence>
<dbReference type="Proteomes" id="UP000000238">
    <property type="component" value="Chromosome"/>
</dbReference>
<proteinExistence type="predicted"/>
<name>Q2S9K2_HAHCH</name>
<sequence>MKALTGFQGLLLPYEKHHRASAPHKTENQEPAH</sequence>
<dbReference type="EMBL" id="CP000155">
    <property type="protein sequence ID" value="ABC32672.1"/>
    <property type="molecule type" value="Genomic_DNA"/>
</dbReference>
<accession>Q2S9K2</accession>
<dbReference type="STRING" id="349521.HCH_06022"/>
<feature type="region of interest" description="Disordered" evidence="1">
    <location>
        <begin position="1"/>
        <end position="33"/>
    </location>
</feature>
<gene>
    <name evidence="2" type="ordered locus">HCH_06022</name>
</gene>
<dbReference type="AlphaFoldDB" id="Q2S9K2"/>
<dbReference type="HOGENOM" id="CLU_3382146_0_0_6"/>
<evidence type="ECO:0000256" key="1">
    <source>
        <dbReference type="SAM" id="MobiDB-lite"/>
    </source>
</evidence>
<feature type="compositionally biased region" description="Basic and acidic residues" evidence="1">
    <location>
        <begin position="24"/>
        <end position="33"/>
    </location>
</feature>
<reference evidence="2 3" key="1">
    <citation type="journal article" date="2005" name="Nucleic Acids Res.">
        <title>Genomic blueprint of Hahella chejuensis, a marine microbe producing an algicidal agent.</title>
        <authorList>
            <person name="Jeong H."/>
            <person name="Yim J.H."/>
            <person name="Lee C."/>
            <person name="Choi S.-H."/>
            <person name="Park Y.K."/>
            <person name="Yoon S.H."/>
            <person name="Hur C.-G."/>
            <person name="Kang H.-Y."/>
            <person name="Kim D."/>
            <person name="Lee H.H."/>
            <person name="Park K.H."/>
            <person name="Park S.-H."/>
            <person name="Park H.-S."/>
            <person name="Lee H.K."/>
            <person name="Oh T.K."/>
            <person name="Kim J.F."/>
        </authorList>
    </citation>
    <scope>NUCLEOTIDE SEQUENCE [LARGE SCALE GENOMIC DNA]</scope>
    <source>
        <strain evidence="2 3">KCTC 2396</strain>
    </source>
</reference>
<dbReference type="KEGG" id="hch:HCH_06022"/>